<dbReference type="InterPro" id="IPR003660">
    <property type="entry name" value="HAMP_dom"/>
</dbReference>
<keyword evidence="1" id="KW-0145">Chemotaxis</keyword>
<feature type="transmembrane region" description="Helical" evidence="4">
    <location>
        <begin position="189"/>
        <end position="208"/>
    </location>
</feature>
<comment type="similarity">
    <text evidence="2">Belongs to the methyl-accepting chemotaxis (MCP) protein family.</text>
</comment>
<comment type="caution">
    <text evidence="6">The sequence shown here is derived from an EMBL/GenBank/DDBJ whole genome shotgun (WGS) entry which is preliminary data.</text>
</comment>
<gene>
    <name evidence="6" type="ORF">NX784_03450</name>
</gene>
<dbReference type="Gene3D" id="1.10.287.950">
    <property type="entry name" value="Methyl-accepting chemotaxis protein"/>
    <property type="match status" value="1"/>
</dbReference>
<dbReference type="SMART" id="SM00304">
    <property type="entry name" value="HAMP"/>
    <property type="match status" value="1"/>
</dbReference>
<dbReference type="InterPro" id="IPR024478">
    <property type="entry name" value="HlyB_4HB_MCP"/>
</dbReference>
<feature type="region of interest" description="Disordered" evidence="3">
    <location>
        <begin position="503"/>
        <end position="534"/>
    </location>
</feature>
<keyword evidence="4" id="KW-1133">Transmembrane helix</keyword>
<dbReference type="SUPFAM" id="SSF58104">
    <property type="entry name" value="Methyl-accepting chemotaxis protein (MCP) signaling domain"/>
    <property type="match status" value="1"/>
</dbReference>
<keyword evidence="4" id="KW-0812">Transmembrane</keyword>
<evidence type="ECO:0000256" key="1">
    <source>
        <dbReference type="ARBA" id="ARBA00022500"/>
    </source>
</evidence>
<sequence length="534" mass="56163">MLARLRIGSKLLLAPGVVLVLLVLLSGASYYGMVRQNASLDSIVQRRAANMRAAADLSTSARAAHAQAYQVLTWISGSFPRFRVDRLAHDLQSRQAAVDRDLARLARQTADSPDEQRYVEQARAAWAQYVPAVRDVIEIARIDQSISANAMVKAERAFAVVAQRLTELARREQAASEQASSDVAADVRLFGIAVPIVIALSIAAALAITTAVRRALLADIGAIGAAASGLASGDLTIRARAYGDDEIGQTARLLDTGIRGLNGRLRTVLDSARSIGAASREITLGRAAMPPRAHVREALERTTVSLRAMADAFDAGAAGARAAGALAARADTVADEGNASAHRLVATLARVRRAAVRMERLNAALEGTLARAADGEDGATAARALTRRARQAARDARMLARATVAIIDDGGVCAQGVGAAMAGLAEVVDDLGGIVDRIGDAGLERSRELAGATQAIMRMDELTQQGSRMVEEAALAARALQQQALGLARTVAAFRLDEAVQEANETAPPGTHALRPGRAGRPYLRLASSRGKNR</sequence>
<dbReference type="Proteomes" id="UP001204151">
    <property type="component" value="Unassembled WGS sequence"/>
</dbReference>
<accession>A0ABT1ZL57</accession>
<name>A0ABT1ZL57_9BURK</name>
<evidence type="ECO:0000313" key="6">
    <source>
        <dbReference type="EMBL" id="MCS0580638.1"/>
    </source>
</evidence>
<feature type="domain" description="HAMP" evidence="5">
    <location>
        <begin position="214"/>
        <end position="266"/>
    </location>
</feature>
<evidence type="ECO:0000256" key="4">
    <source>
        <dbReference type="SAM" id="Phobius"/>
    </source>
</evidence>
<dbReference type="EMBL" id="JANUGW010000002">
    <property type="protein sequence ID" value="MCS0580638.1"/>
    <property type="molecule type" value="Genomic_DNA"/>
</dbReference>
<dbReference type="RefSeq" id="WP_258815295.1">
    <property type="nucleotide sequence ID" value="NZ_JANUGW010000002.1"/>
</dbReference>
<keyword evidence="4" id="KW-0472">Membrane</keyword>
<evidence type="ECO:0000259" key="5">
    <source>
        <dbReference type="PROSITE" id="PS50885"/>
    </source>
</evidence>
<dbReference type="PANTHER" id="PTHR43531:SF11">
    <property type="entry name" value="METHYL-ACCEPTING CHEMOTAXIS PROTEIN 3"/>
    <property type="match status" value="1"/>
</dbReference>
<proteinExistence type="inferred from homology"/>
<evidence type="ECO:0000256" key="2">
    <source>
        <dbReference type="ARBA" id="ARBA00029447"/>
    </source>
</evidence>
<evidence type="ECO:0000313" key="7">
    <source>
        <dbReference type="Proteomes" id="UP001204151"/>
    </source>
</evidence>
<evidence type="ECO:0000256" key="3">
    <source>
        <dbReference type="SAM" id="MobiDB-lite"/>
    </source>
</evidence>
<dbReference type="PROSITE" id="PS50885">
    <property type="entry name" value="HAMP"/>
    <property type="match status" value="1"/>
</dbReference>
<dbReference type="Pfam" id="PF12729">
    <property type="entry name" value="4HB_MCP_1"/>
    <property type="match status" value="1"/>
</dbReference>
<keyword evidence="7" id="KW-1185">Reference proteome</keyword>
<dbReference type="InterPro" id="IPR051310">
    <property type="entry name" value="MCP_chemotaxis"/>
</dbReference>
<protein>
    <submittedName>
        <fullName evidence="6">MCP four helix bundle domain-containing protein</fullName>
    </submittedName>
</protein>
<organism evidence="6 7">
    <name type="scientific">Massilia pinisoli</name>
    <dbReference type="NCBI Taxonomy" id="1772194"/>
    <lineage>
        <taxon>Bacteria</taxon>
        <taxon>Pseudomonadati</taxon>
        <taxon>Pseudomonadota</taxon>
        <taxon>Betaproteobacteria</taxon>
        <taxon>Burkholderiales</taxon>
        <taxon>Oxalobacteraceae</taxon>
        <taxon>Telluria group</taxon>
        <taxon>Massilia</taxon>
    </lineage>
</organism>
<reference evidence="6 7" key="1">
    <citation type="submission" date="2022-08" db="EMBL/GenBank/DDBJ databases">
        <title>Reclassification of Massilia species as members of the genera Telluria, Duganella, Pseudoduganella, Mokoshia gen. nov. and Zemynaea gen. nov. using orthogonal and non-orthogonal genome-based approaches.</title>
        <authorList>
            <person name="Bowman J.P."/>
        </authorList>
    </citation>
    <scope>NUCLEOTIDE SEQUENCE [LARGE SCALE GENOMIC DNA]</scope>
    <source>
        <strain evidence="6 7">JCM 31316</strain>
    </source>
</reference>
<dbReference type="PANTHER" id="PTHR43531">
    <property type="entry name" value="PROTEIN ICFG"/>
    <property type="match status" value="1"/>
</dbReference>